<keyword evidence="4" id="KW-1185">Reference proteome</keyword>
<evidence type="ECO:0000313" key="5">
    <source>
        <dbReference type="Proteomes" id="UP000251571"/>
    </source>
</evidence>
<evidence type="ECO:0000256" key="1">
    <source>
        <dbReference type="ARBA" id="ARBA00023143"/>
    </source>
</evidence>
<sequence length="90" mass="9434">METLRISALTQGTGAASGMPQTGDAAMDAVRGFAEALSRAESQSEVALTSGTDPHDLVAAIAESRLAVDTIVSLRDKTVEAYQEILRMPI</sequence>
<dbReference type="Proteomes" id="UP000251571">
    <property type="component" value="Unassembled WGS sequence"/>
</dbReference>
<keyword evidence="1" id="KW-0975">Bacterial flagellum</keyword>
<dbReference type="Pfam" id="PF02049">
    <property type="entry name" value="FliE"/>
    <property type="match status" value="1"/>
</dbReference>
<proteinExistence type="predicted"/>
<dbReference type="EMBL" id="QGDJ01000009">
    <property type="protein sequence ID" value="PWJ16151.1"/>
    <property type="molecule type" value="Genomic_DNA"/>
</dbReference>
<accession>A0A2Y9AXZ2</accession>
<evidence type="ECO:0000313" key="2">
    <source>
        <dbReference type="EMBL" id="PWJ16151.1"/>
    </source>
</evidence>
<protein>
    <submittedName>
        <fullName evidence="3">Flagellar hook-basal body complex protein FliE</fullName>
    </submittedName>
</protein>
<evidence type="ECO:0000313" key="4">
    <source>
        <dbReference type="Proteomes" id="UP000245839"/>
    </source>
</evidence>
<organism evidence="3 5">
    <name type="scientific">Jannaschia seohaensis</name>
    <dbReference type="NCBI Taxonomy" id="475081"/>
    <lineage>
        <taxon>Bacteria</taxon>
        <taxon>Pseudomonadati</taxon>
        <taxon>Pseudomonadota</taxon>
        <taxon>Alphaproteobacteria</taxon>
        <taxon>Rhodobacterales</taxon>
        <taxon>Roseobacteraceae</taxon>
        <taxon>Jannaschia</taxon>
    </lineage>
</organism>
<gene>
    <name evidence="2" type="ORF">BCF38_10935</name>
    <name evidence="3" type="ORF">SAMN05421539_10935</name>
</gene>
<keyword evidence="3" id="KW-0966">Cell projection</keyword>
<name>A0A2Y9AXZ2_9RHOB</name>
<dbReference type="GO" id="GO:0005198">
    <property type="term" value="F:structural molecule activity"/>
    <property type="evidence" value="ECO:0007669"/>
    <property type="project" value="InterPro"/>
</dbReference>
<dbReference type="Proteomes" id="UP000245839">
    <property type="component" value="Unassembled WGS sequence"/>
</dbReference>
<dbReference type="OrthoDB" id="9812413at2"/>
<reference evidence="3 5" key="1">
    <citation type="submission" date="2016-10" db="EMBL/GenBank/DDBJ databases">
        <authorList>
            <person name="Cai Z."/>
        </authorList>
    </citation>
    <scope>NUCLEOTIDE SEQUENCE [LARGE SCALE GENOMIC DNA]</scope>
    <source>
        <strain evidence="3 5">DSM 25227</strain>
    </source>
</reference>
<dbReference type="GO" id="GO:0003774">
    <property type="term" value="F:cytoskeletal motor activity"/>
    <property type="evidence" value="ECO:0007669"/>
    <property type="project" value="InterPro"/>
</dbReference>
<keyword evidence="3" id="KW-0282">Flagellum</keyword>
<dbReference type="EMBL" id="UETC01000009">
    <property type="protein sequence ID" value="SSA49140.1"/>
    <property type="molecule type" value="Genomic_DNA"/>
</dbReference>
<evidence type="ECO:0000313" key="3">
    <source>
        <dbReference type="EMBL" id="SSA49140.1"/>
    </source>
</evidence>
<dbReference type="InterPro" id="IPR001624">
    <property type="entry name" value="FliE"/>
</dbReference>
<dbReference type="GO" id="GO:0009288">
    <property type="term" value="C:bacterial-type flagellum"/>
    <property type="evidence" value="ECO:0007669"/>
    <property type="project" value="InterPro"/>
</dbReference>
<keyword evidence="3" id="KW-0969">Cilium</keyword>
<dbReference type="GO" id="GO:0071973">
    <property type="term" value="P:bacterial-type flagellum-dependent cell motility"/>
    <property type="evidence" value="ECO:0007669"/>
    <property type="project" value="InterPro"/>
</dbReference>
<dbReference type="RefSeq" id="WP_109565365.1">
    <property type="nucleotide sequence ID" value="NZ_QGDJ01000009.1"/>
</dbReference>
<reference evidence="2 4" key="2">
    <citation type="submission" date="2018-03" db="EMBL/GenBank/DDBJ databases">
        <title>Genomic Encyclopedia of Archaeal and Bacterial Type Strains, Phase II (KMG-II): from individual species to whole genera.</title>
        <authorList>
            <person name="Goeker M."/>
        </authorList>
    </citation>
    <scope>NUCLEOTIDE SEQUENCE [LARGE SCALE GENOMIC DNA]</scope>
    <source>
        <strain evidence="2 4">DSM 25227</strain>
    </source>
</reference>
<dbReference type="AlphaFoldDB" id="A0A2Y9AXZ2"/>